<organism evidence="2 3">
    <name type="scientific">Mycena albidolilacea</name>
    <dbReference type="NCBI Taxonomy" id="1033008"/>
    <lineage>
        <taxon>Eukaryota</taxon>
        <taxon>Fungi</taxon>
        <taxon>Dikarya</taxon>
        <taxon>Basidiomycota</taxon>
        <taxon>Agaricomycotina</taxon>
        <taxon>Agaricomycetes</taxon>
        <taxon>Agaricomycetidae</taxon>
        <taxon>Agaricales</taxon>
        <taxon>Marasmiineae</taxon>
        <taxon>Mycenaceae</taxon>
        <taxon>Mycena</taxon>
    </lineage>
</organism>
<dbReference type="AlphaFoldDB" id="A0AAD7EN10"/>
<dbReference type="Proteomes" id="UP001218218">
    <property type="component" value="Unassembled WGS sequence"/>
</dbReference>
<evidence type="ECO:0000313" key="3">
    <source>
        <dbReference type="Proteomes" id="UP001218218"/>
    </source>
</evidence>
<reference evidence="2" key="1">
    <citation type="submission" date="2023-03" db="EMBL/GenBank/DDBJ databases">
        <title>Massive genome expansion in bonnet fungi (Mycena s.s.) driven by repeated elements and novel gene families across ecological guilds.</title>
        <authorList>
            <consortium name="Lawrence Berkeley National Laboratory"/>
            <person name="Harder C.B."/>
            <person name="Miyauchi S."/>
            <person name="Viragh M."/>
            <person name="Kuo A."/>
            <person name="Thoen E."/>
            <person name="Andreopoulos B."/>
            <person name="Lu D."/>
            <person name="Skrede I."/>
            <person name="Drula E."/>
            <person name="Henrissat B."/>
            <person name="Morin E."/>
            <person name="Kohler A."/>
            <person name="Barry K."/>
            <person name="LaButti K."/>
            <person name="Morin E."/>
            <person name="Salamov A."/>
            <person name="Lipzen A."/>
            <person name="Mereny Z."/>
            <person name="Hegedus B."/>
            <person name="Baldrian P."/>
            <person name="Stursova M."/>
            <person name="Weitz H."/>
            <person name="Taylor A."/>
            <person name="Grigoriev I.V."/>
            <person name="Nagy L.G."/>
            <person name="Martin F."/>
            <person name="Kauserud H."/>
        </authorList>
    </citation>
    <scope>NUCLEOTIDE SEQUENCE</scope>
    <source>
        <strain evidence="2">CBHHK002</strain>
    </source>
</reference>
<protein>
    <submittedName>
        <fullName evidence="2">Uncharacterized protein</fullName>
    </submittedName>
</protein>
<evidence type="ECO:0000313" key="2">
    <source>
        <dbReference type="EMBL" id="KAJ7339786.1"/>
    </source>
</evidence>
<proteinExistence type="predicted"/>
<name>A0AAD7EN10_9AGAR</name>
<comment type="caution">
    <text evidence="2">The sequence shown here is derived from an EMBL/GenBank/DDBJ whole genome shotgun (WGS) entry which is preliminary data.</text>
</comment>
<evidence type="ECO:0000256" key="1">
    <source>
        <dbReference type="SAM" id="MobiDB-lite"/>
    </source>
</evidence>
<gene>
    <name evidence="2" type="ORF">DFH08DRAFT_963835</name>
</gene>
<feature type="region of interest" description="Disordered" evidence="1">
    <location>
        <begin position="357"/>
        <end position="384"/>
    </location>
</feature>
<sequence length="413" mass="47488">MFSTPLAESETGQQPDGLAKSFRYTSRFHRQQEIMTYAKHFDSFETYTNLSKFLCANYRQALEILKAEGALQTWMRQEKVDSMDRFHEWLVEEKAYLESLKDATKTNEESFAMNYAQKLMNLSTSQAEYQVAAAEARQARVDDAAYTPSVSGKDWARHHAQEKMEKNLDRMQELEETLGIVERWMTESPKWMSQTGCKMRKHIAKALQARSKAVKNTIERYNDTMGLLHPPMPSLTWEQVVEYTFMADFDITRDTRAEILCAQEEIKHLVIEIHHVVTWIRNKNMFLHRMEKNLRVTDEKGEEQAEEDRQMAVFQKLTQMPGFTGTLQCGVAMEHLEVRCRLHQLHVEQGGEDARVAAEGREEEMNVDDEEEVGEAGEDDGGHKAREEAVSGLLYQISMLATNDGLPGDGADD</sequence>
<feature type="compositionally biased region" description="Acidic residues" evidence="1">
    <location>
        <begin position="365"/>
        <end position="379"/>
    </location>
</feature>
<keyword evidence="3" id="KW-1185">Reference proteome</keyword>
<accession>A0AAD7EN10</accession>
<dbReference type="EMBL" id="JARIHO010000027">
    <property type="protein sequence ID" value="KAJ7339786.1"/>
    <property type="molecule type" value="Genomic_DNA"/>
</dbReference>